<dbReference type="InterPro" id="IPR001902">
    <property type="entry name" value="SLC26A/SulP_fam"/>
</dbReference>
<feature type="transmembrane region" description="Helical" evidence="6">
    <location>
        <begin position="30"/>
        <end position="50"/>
    </location>
</feature>
<evidence type="ECO:0000259" key="8">
    <source>
        <dbReference type="Pfam" id="PF13466"/>
    </source>
</evidence>
<evidence type="ECO:0000256" key="3">
    <source>
        <dbReference type="ARBA" id="ARBA00022989"/>
    </source>
</evidence>
<feature type="transmembrane region" description="Helical" evidence="6">
    <location>
        <begin position="131"/>
        <end position="153"/>
    </location>
</feature>
<evidence type="ECO:0000313" key="10">
    <source>
        <dbReference type="Proteomes" id="UP000317093"/>
    </source>
</evidence>
<feature type="domain" description="MlaB-like STAS" evidence="8">
    <location>
        <begin position="581"/>
        <end position="642"/>
    </location>
</feature>
<dbReference type="SUPFAM" id="SSF52091">
    <property type="entry name" value="SpoIIaa-like"/>
    <property type="match status" value="1"/>
</dbReference>
<protein>
    <submittedName>
        <fullName evidence="9">C4-dicarboxylic acid transporter DauA</fullName>
    </submittedName>
</protein>
<feature type="domain" description="SLC26A/SulP transporter" evidence="7">
    <location>
        <begin position="311"/>
        <end position="535"/>
    </location>
</feature>
<keyword evidence="2 6" id="KW-0812">Transmembrane</keyword>
<feature type="transmembrane region" description="Helical" evidence="6">
    <location>
        <begin position="97"/>
        <end position="119"/>
    </location>
</feature>
<feature type="region of interest" description="Disordered" evidence="5">
    <location>
        <begin position="1"/>
        <end position="22"/>
    </location>
</feature>
<feature type="domain" description="SLC26A/SulP transporter" evidence="7">
    <location>
        <begin position="27"/>
        <end position="173"/>
    </location>
</feature>
<keyword evidence="4 6" id="KW-0472">Membrane</keyword>
<name>A0A518BCW3_9BACT</name>
<dbReference type="KEGG" id="knv:Pan216_57170"/>
<evidence type="ECO:0000256" key="5">
    <source>
        <dbReference type="SAM" id="MobiDB-lite"/>
    </source>
</evidence>
<feature type="transmembrane region" description="Helical" evidence="6">
    <location>
        <begin position="395"/>
        <end position="421"/>
    </location>
</feature>
<evidence type="ECO:0000256" key="1">
    <source>
        <dbReference type="ARBA" id="ARBA00004141"/>
    </source>
</evidence>
<proteinExistence type="predicted"/>
<keyword evidence="10" id="KW-1185">Reference proteome</keyword>
<accession>A0A518BCW3</accession>
<keyword evidence="3 6" id="KW-1133">Transmembrane helix</keyword>
<dbReference type="InterPro" id="IPR011547">
    <property type="entry name" value="SLC26A/SulP_dom"/>
</dbReference>
<reference evidence="9 10" key="1">
    <citation type="submission" date="2019-02" db="EMBL/GenBank/DDBJ databases">
        <title>Deep-cultivation of Planctomycetes and their phenomic and genomic characterization uncovers novel biology.</title>
        <authorList>
            <person name="Wiegand S."/>
            <person name="Jogler M."/>
            <person name="Boedeker C."/>
            <person name="Pinto D."/>
            <person name="Vollmers J."/>
            <person name="Rivas-Marin E."/>
            <person name="Kohn T."/>
            <person name="Peeters S.H."/>
            <person name="Heuer A."/>
            <person name="Rast P."/>
            <person name="Oberbeckmann S."/>
            <person name="Bunk B."/>
            <person name="Jeske O."/>
            <person name="Meyerdierks A."/>
            <person name="Storesund J.E."/>
            <person name="Kallscheuer N."/>
            <person name="Luecker S."/>
            <person name="Lage O.M."/>
            <person name="Pohl T."/>
            <person name="Merkel B.J."/>
            <person name="Hornburger P."/>
            <person name="Mueller R.-W."/>
            <person name="Bruemmer F."/>
            <person name="Labrenz M."/>
            <person name="Spormann A.M."/>
            <person name="Op den Camp H."/>
            <person name="Overmann J."/>
            <person name="Amann R."/>
            <person name="Jetten M.S.M."/>
            <person name="Mascher T."/>
            <person name="Medema M.H."/>
            <person name="Devos D.P."/>
            <person name="Kaster A.-K."/>
            <person name="Ovreas L."/>
            <person name="Rohde M."/>
            <person name="Galperin M.Y."/>
            <person name="Jogler C."/>
        </authorList>
    </citation>
    <scope>NUCLEOTIDE SEQUENCE [LARGE SCALE GENOMIC DNA]</scope>
    <source>
        <strain evidence="9 10">Pan216</strain>
    </source>
</reference>
<dbReference type="PANTHER" id="PTHR11814">
    <property type="entry name" value="SULFATE TRANSPORTER"/>
    <property type="match status" value="1"/>
</dbReference>
<dbReference type="AlphaFoldDB" id="A0A518BCW3"/>
<dbReference type="InterPro" id="IPR058548">
    <property type="entry name" value="MlaB-like_STAS"/>
</dbReference>
<evidence type="ECO:0000313" key="9">
    <source>
        <dbReference type="EMBL" id="QDU64824.1"/>
    </source>
</evidence>
<dbReference type="Proteomes" id="UP000317093">
    <property type="component" value="Chromosome"/>
</dbReference>
<feature type="compositionally biased region" description="Basic and acidic residues" evidence="5">
    <location>
        <begin position="675"/>
        <end position="694"/>
    </location>
</feature>
<dbReference type="Pfam" id="PF00916">
    <property type="entry name" value="Sulfate_transp"/>
    <property type="match status" value="2"/>
</dbReference>
<dbReference type="Gene3D" id="3.30.750.24">
    <property type="entry name" value="STAS domain"/>
    <property type="match status" value="1"/>
</dbReference>
<feature type="transmembrane region" description="Helical" evidence="6">
    <location>
        <begin position="479"/>
        <end position="508"/>
    </location>
</feature>
<feature type="transmembrane region" description="Helical" evidence="6">
    <location>
        <begin position="353"/>
        <end position="375"/>
    </location>
</feature>
<evidence type="ECO:0000259" key="7">
    <source>
        <dbReference type="Pfam" id="PF00916"/>
    </source>
</evidence>
<dbReference type="OrthoDB" id="9769739at2"/>
<feature type="transmembrane region" description="Helical" evidence="6">
    <location>
        <begin position="441"/>
        <end position="459"/>
    </location>
</feature>
<evidence type="ECO:0000256" key="6">
    <source>
        <dbReference type="SAM" id="Phobius"/>
    </source>
</evidence>
<comment type="subcellular location">
    <subcellularLocation>
        <location evidence="1">Membrane</location>
        <topology evidence="1">Multi-pass membrane protein</topology>
    </subcellularLocation>
</comment>
<organism evidence="9 10">
    <name type="scientific">Kolteria novifilia</name>
    <dbReference type="NCBI Taxonomy" id="2527975"/>
    <lineage>
        <taxon>Bacteria</taxon>
        <taxon>Pseudomonadati</taxon>
        <taxon>Planctomycetota</taxon>
        <taxon>Planctomycetia</taxon>
        <taxon>Kolteriales</taxon>
        <taxon>Kolteriaceae</taxon>
        <taxon>Kolteria</taxon>
    </lineage>
</organism>
<dbReference type="InterPro" id="IPR036513">
    <property type="entry name" value="STAS_dom_sf"/>
</dbReference>
<dbReference type="EMBL" id="CP036279">
    <property type="protein sequence ID" value="QDU64824.1"/>
    <property type="molecule type" value="Genomic_DNA"/>
</dbReference>
<feature type="region of interest" description="Disordered" evidence="5">
    <location>
        <begin position="655"/>
        <end position="694"/>
    </location>
</feature>
<dbReference type="GO" id="GO:0055085">
    <property type="term" value="P:transmembrane transport"/>
    <property type="evidence" value="ECO:0007669"/>
    <property type="project" value="InterPro"/>
</dbReference>
<evidence type="ECO:0000256" key="4">
    <source>
        <dbReference type="ARBA" id="ARBA00023136"/>
    </source>
</evidence>
<evidence type="ECO:0000256" key="2">
    <source>
        <dbReference type="ARBA" id="ARBA00022692"/>
    </source>
</evidence>
<sequence>MAEVGDADRKSERGTPTDQPTMVSSWREDFAASIVVFLVALPLCMGIAIASGTPVATGLITGMVGGIIVGVFTGAPMQVSGPAAGLTVIVYGIVEEYGVPVLGIVVLIGGLLQIVAGLFRFGQWFRAVSPAVIKGMLSGIGFLIFASQFHVMVDDTPKKSGIMNLLTIPQAIAKGFPWPEIHSSAERQQRTEILHEVGTLHADQVELLENVEERVSRHLDGDATPSDEELAAEAEQLAPVAEIQQSVTKDLRGLYKKAQEQGFTAGDDPDAKSLQVAFQTAIKKSEEALKDLNNKAVLEVRFSQREADDSLAGVVAELKNHDWAAKIGLLTIVTIILWQTCTPKSFRFLPAPLIAVVVATVLSAGFYLPVVYVEVPDRLLSEVHLPSWTIFKDVPLSVLIESGLVIAAVASAETLLCATAVDQMHSGKRTQYDKELMAQGFGNTICGVLGALPMTGVIVRSAANVEAGAKTQLSTILHGIWLLLFVVFLGFVLRLIPTAALAGILVYTGYKLINPKTIFELRRFGWSEVAIYVITVVCIVVEDLLFGVIVGILLSGGKLLYVFSHLDTELHTDPETEKTTLHLRGSATFVRLPLLANDLDRVPRGSELHVDLSELHYIDHACLELLMNWAAQHESTGGSLVIDWEELHAKFRTDGSRMQRVASSIPDPPASQSDAKSDLEKAVESDGDGKDAQA</sequence>
<feature type="transmembrane region" description="Helical" evidence="6">
    <location>
        <begin position="529"/>
        <end position="554"/>
    </location>
</feature>
<dbReference type="GO" id="GO:0016020">
    <property type="term" value="C:membrane"/>
    <property type="evidence" value="ECO:0007669"/>
    <property type="project" value="UniProtKB-SubCell"/>
</dbReference>
<dbReference type="Pfam" id="PF13466">
    <property type="entry name" value="STAS_2"/>
    <property type="match status" value="1"/>
</dbReference>
<gene>
    <name evidence="9" type="primary">dauA</name>
    <name evidence="9" type="ORF">Pan216_57170</name>
</gene>
<feature type="compositionally biased region" description="Basic and acidic residues" evidence="5">
    <location>
        <begin position="1"/>
        <end position="15"/>
    </location>
</feature>